<proteinExistence type="predicted"/>
<name>A0ABD2QL92_9PLAT</name>
<organism evidence="1 2">
    <name type="scientific">Cichlidogyrus casuarinus</name>
    <dbReference type="NCBI Taxonomy" id="1844966"/>
    <lineage>
        <taxon>Eukaryota</taxon>
        <taxon>Metazoa</taxon>
        <taxon>Spiralia</taxon>
        <taxon>Lophotrochozoa</taxon>
        <taxon>Platyhelminthes</taxon>
        <taxon>Monogenea</taxon>
        <taxon>Monopisthocotylea</taxon>
        <taxon>Dactylogyridea</taxon>
        <taxon>Ancyrocephalidae</taxon>
        <taxon>Cichlidogyrus</taxon>
    </lineage>
</organism>
<accession>A0ABD2QL92</accession>
<reference evidence="1 2" key="1">
    <citation type="submission" date="2024-11" db="EMBL/GenBank/DDBJ databases">
        <title>Adaptive evolution of stress response genes in parasites aligns with host niche diversity.</title>
        <authorList>
            <person name="Hahn C."/>
            <person name="Resl P."/>
        </authorList>
    </citation>
    <scope>NUCLEOTIDE SEQUENCE [LARGE SCALE GENOMIC DNA]</scope>
    <source>
        <strain evidence="1">EGGRZ-B1_66</strain>
        <tissue evidence="1">Body</tissue>
    </source>
</reference>
<dbReference type="EMBL" id="JBJKFK010000130">
    <property type="protein sequence ID" value="KAL3319511.1"/>
    <property type="molecule type" value="Genomic_DNA"/>
</dbReference>
<gene>
    <name evidence="1" type="ORF">Ciccas_001828</name>
</gene>
<dbReference type="AlphaFoldDB" id="A0ABD2QL92"/>
<evidence type="ECO:0000313" key="2">
    <source>
        <dbReference type="Proteomes" id="UP001626550"/>
    </source>
</evidence>
<sequence>MRSTHLGLEDNFLVSNSRPSRATSIGSLLATNTPVLLKSLAMPNLLDAEPLTSAHHSNRATPPSSCASRKNSFAPVVGRAGSIALKRLLGLIYMYIQIAEDELIGRNLHDDSWLPHGHSFHGWDLRLRVCVYLSNGHVLNFPMLMNENGKPEPICSLHCHTHETASQLCSRISDLLFNRANDKKGLANWYSVPVNADFYLIKNNMAFHRIGQSEEPLSSTNNSNNLSPAIDSYFQMPINWSKVEENALALELVKFDDAVMRKRLGDMGLKFGSIIAVRLLTSHVRQENSISDVSVIAAGDNTSIDSNSTLFRVFSSSKSGDQVALDPRSLPSHILGSDSSVYKLLFALADWELLTASNLERNFRKAHVYIPMLEEPVSEALFASAECGLEKVGPSTHLRVPDSGNMIFPISAPASPERKQSTSTRLFAKLSIGSLGPEKTSLTAREQRQVLYSHIAQSQTPYDWLKSCICLLTHSLEPQEVSCMTESSAESSPNKIRPKLRTWNWLPWNRNTAATQKTSCETVNRDWVEREIRLLSLQLLSNLLKPENLQLDGNFSQLRYILISSAAHSHH</sequence>
<protein>
    <submittedName>
        <fullName evidence="1">Uncharacterized protein</fullName>
    </submittedName>
</protein>
<comment type="caution">
    <text evidence="1">The sequence shown here is derived from an EMBL/GenBank/DDBJ whole genome shotgun (WGS) entry which is preliminary data.</text>
</comment>
<keyword evidence="2" id="KW-1185">Reference proteome</keyword>
<dbReference type="Proteomes" id="UP001626550">
    <property type="component" value="Unassembled WGS sequence"/>
</dbReference>
<evidence type="ECO:0000313" key="1">
    <source>
        <dbReference type="EMBL" id="KAL3319511.1"/>
    </source>
</evidence>